<reference evidence="2" key="1">
    <citation type="submission" date="2015-07" db="EMBL/GenBank/DDBJ databases">
        <title>Transcriptome Assembly of Anthurium amnicola.</title>
        <authorList>
            <person name="Suzuki J."/>
        </authorList>
    </citation>
    <scope>NUCLEOTIDE SEQUENCE</scope>
</reference>
<sequence>VQSDWKAHSKICGTKEYRCDCGTIFSRKDSFVTHRAFCDALVEPNYRATHGLDAVAEEPVPCAGAHTMTRSSSVPNLGMNNPLRSVSLSTFAASTSESGFGTNSSRVSPLGLGGIAMASFGCGNQPHGLHAAPGSAYMSATALLQKAAEMGAKVSDDSTSPILFRGFTGYHLNGAAPFVEAAADSSHTAADGSGMGDVGTDTMNPESTLQQDGMVNNLLVLHSDYKIPAKAFSSQHGMQGTVQEELCGIQARATQDFLGLGAVGGVSTDGQSCHEGSEGLGFTIGQQNEASMHSYHHHPTPEHNHEAALDRPMWNYSYR</sequence>
<feature type="domain" description="BIRD-IDD transcription factor fourth C2HC zinc finger" evidence="1">
    <location>
        <begin position="16"/>
        <end position="50"/>
    </location>
</feature>
<feature type="non-terminal residue" evidence="2">
    <location>
        <position position="1"/>
    </location>
</feature>
<dbReference type="GO" id="GO:0005634">
    <property type="term" value="C:nucleus"/>
    <property type="evidence" value="ECO:0007669"/>
    <property type="project" value="TreeGrafter"/>
</dbReference>
<protein>
    <submittedName>
        <fullName evidence="2">Zinc finger protein MAGPIE</fullName>
    </submittedName>
</protein>
<proteinExistence type="predicted"/>
<organism evidence="2">
    <name type="scientific">Anthurium amnicola</name>
    <dbReference type="NCBI Taxonomy" id="1678845"/>
    <lineage>
        <taxon>Eukaryota</taxon>
        <taxon>Viridiplantae</taxon>
        <taxon>Streptophyta</taxon>
        <taxon>Embryophyta</taxon>
        <taxon>Tracheophyta</taxon>
        <taxon>Spermatophyta</taxon>
        <taxon>Magnoliopsida</taxon>
        <taxon>Liliopsida</taxon>
        <taxon>Araceae</taxon>
        <taxon>Pothoideae</taxon>
        <taxon>Potheae</taxon>
        <taxon>Anthurium</taxon>
    </lineage>
</organism>
<evidence type="ECO:0000313" key="2">
    <source>
        <dbReference type="EMBL" id="JAT46956.1"/>
    </source>
</evidence>
<dbReference type="GO" id="GO:0003700">
    <property type="term" value="F:DNA-binding transcription factor activity"/>
    <property type="evidence" value="ECO:0007669"/>
    <property type="project" value="TreeGrafter"/>
</dbReference>
<dbReference type="InterPro" id="IPR031140">
    <property type="entry name" value="IDD1-16"/>
</dbReference>
<dbReference type="AlphaFoldDB" id="A0A1D1XX28"/>
<dbReference type="InterPro" id="IPR055185">
    <property type="entry name" value="C2CH-4th_BIRD-IDD"/>
</dbReference>
<name>A0A1D1XX28_9ARAE</name>
<dbReference type="EMBL" id="GDJX01020980">
    <property type="protein sequence ID" value="JAT46956.1"/>
    <property type="molecule type" value="Transcribed_RNA"/>
</dbReference>
<dbReference type="PANTHER" id="PTHR10593:SF122">
    <property type="entry name" value="OS02G0518500 PROTEIN"/>
    <property type="match status" value="1"/>
</dbReference>
<dbReference type="Pfam" id="PF22992">
    <property type="entry name" value="C2CH-4th_BIRD-IDD"/>
    <property type="match status" value="1"/>
</dbReference>
<dbReference type="PANTHER" id="PTHR10593">
    <property type="entry name" value="SERINE/THREONINE-PROTEIN KINASE RIO"/>
    <property type="match status" value="1"/>
</dbReference>
<accession>A0A1D1XX28</accession>
<evidence type="ECO:0000259" key="1">
    <source>
        <dbReference type="Pfam" id="PF22992"/>
    </source>
</evidence>
<gene>
    <name evidence="2" type="primary">MGP_4</name>
    <name evidence="2" type="ORF">g.20265</name>
</gene>